<reference evidence="1" key="1">
    <citation type="submission" date="2019-08" db="EMBL/GenBank/DDBJ databases">
        <title>Genome sequence of Clostridiales bacterium MT110.</title>
        <authorList>
            <person name="Cao J."/>
        </authorList>
    </citation>
    <scope>NUCLEOTIDE SEQUENCE</scope>
    <source>
        <strain evidence="1">MT110</strain>
    </source>
</reference>
<evidence type="ECO:0000313" key="1">
    <source>
        <dbReference type="EMBL" id="QOX64492.1"/>
    </source>
</evidence>
<proteinExistence type="predicted"/>
<evidence type="ECO:0000313" key="2">
    <source>
        <dbReference type="Proteomes" id="UP000594014"/>
    </source>
</evidence>
<organism evidence="1 2">
    <name type="scientific">Anoxybacterium hadale</name>
    <dbReference type="NCBI Taxonomy" id="3408580"/>
    <lineage>
        <taxon>Bacteria</taxon>
        <taxon>Bacillati</taxon>
        <taxon>Bacillota</taxon>
        <taxon>Clostridia</taxon>
        <taxon>Peptostreptococcales</taxon>
        <taxon>Anaerovoracaceae</taxon>
        <taxon>Anoxybacterium</taxon>
    </lineage>
</organism>
<protein>
    <submittedName>
        <fullName evidence="1">Uncharacterized protein</fullName>
    </submittedName>
</protein>
<accession>A0ACD1AD50</accession>
<keyword evidence="2" id="KW-1185">Reference proteome</keyword>
<gene>
    <name evidence="1" type="ORF">FRZ06_14650</name>
</gene>
<dbReference type="EMBL" id="CP042469">
    <property type="protein sequence ID" value="QOX64492.1"/>
    <property type="molecule type" value="Genomic_DNA"/>
</dbReference>
<dbReference type="Proteomes" id="UP000594014">
    <property type="component" value="Chromosome"/>
</dbReference>
<sequence length="149" mass="17192">MRKQIAFYMLWDVLFLALLLGYCEISTWAQEAYFKYTGPQSMYLIIFYPILLGAALALLAYVSSRFHFTERLARLELIIVGGLGLYLSTTLVLTPLLAPLFGPNLPFLLKFWLYYGTTPNILGSVLLGYVLFRFISRMAKREKEQTREI</sequence>
<name>A0ACD1AD50_9FIRM</name>